<evidence type="ECO:0000313" key="3">
    <source>
        <dbReference type="Proteomes" id="UP001382935"/>
    </source>
</evidence>
<evidence type="ECO:0000259" key="1">
    <source>
        <dbReference type="PROSITE" id="PS51831"/>
    </source>
</evidence>
<dbReference type="SMART" id="SM00471">
    <property type="entry name" value="HDc"/>
    <property type="match status" value="1"/>
</dbReference>
<dbReference type="Pfam" id="PF13328">
    <property type="entry name" value="HD_4"/>
    <property type="match status" value="1"/>
</dbReference>
<organism evidence="2 3">
    <name type="scientific">Sphingomonas kaistensis</name>
    <dbReference type="NCBI Taxonomy" id="298708"/>
    <lineage>
        <taxon>Bacteria</taxon>
        <taxon>Pseudomonadati</taxon>
        <taxon>Pseudomonadota</taxon>
        <taxon>Alphaproteobacteria</taxon>
        <taxon>Sphingomonadales</taxon>
        <taxon>Sphingomonadaceae</taxon>
        <taxon>Sphingomonas</taxon>
    </lineage>
</organism>
<dbReference type="PANTHER" id="PTHR46246">
    <property type="entry name" value="GUANOSINE-3',5'-BIS(DIPHOSPHATE) 3'-PYROPHOSPHOHYDROLASE MESH1"/>
    <property type="match status" value="1"/>
</dbReference>
<evidence type="ECO:0000313" key="2">
    <source>
        <dbReference type="EMBL" id="WWM70878.1"/>
    </source>
</evidence>
<dbReference type="Proteomes" id="UP001382935">
    <property type="component" value="Chromosome"/>
</dbReference>
<dbReference type="SUPFAM" id="SSF109604">
    <property type="entry name" value="HD-domain/PDEase-like"/>
    <property type="match status" value="1"/>
</dbReference>
<dbReference type="RefSeq" id="WP_338504023.1">
    <property type="nucleotide sequence ID" value="NZ_CP145607.1"/>
</dbReference>
<dbReference type="Gene3D" id="1.10.3210.10">
    <property type="entry name" value="Hypothetical protein af1432"/>
    <property type="match status" value="1"/>
</dbReference>
<dbReference type="CDD" id="cd00077">
    <property type="entry name" value="HDc"/>
    <property type="match status" value="1"/>
</dbReference>
<proteinExistence type="predicted"/>
<dbReference type="PANTHER" id="PTHR46246:SF1">
    <property type="entry name" value="GUANOSINE-3',5'-BIS(DIPHOSPHATE) 3'-PYROPHOSPHOHYDROLASE MESH1"/>
    <property type="match status" value="1"/>
</dbReference>
<protein>
    <submittedName>
        <fullName evidence="2">HD domain-containing protein</fullName>
    </submittedName>
</protein>
<gene>
    <name evidence="2" type="ORF">V6R86_09370</name>
</gene>
<dbReference type="InterPro" id="IPR003607">
    <property type="entry name" value="HD/PDEase_dom"/>
</dbReference>
<sequence>MEISRSNPQTSPELSATPLEALDLVLAAASFAAHQHRDQRRKDAAASPYINHPLAVSRVLTCIGQVQDAEVLAAALLHDTVEDIQTSLAEIEAQFGARVAGIVAEVTDDKTLDKAERKRLQVSKAATKPEGAKLIKLADKISNLADILEHPPATWPQTR</sequence>
<keyword evidence="3" id="KW-1185">Reference proteome</keyword>
<feature type="domain" description="HD" evidence="1">
    <location>
        <begin position="49"/>
        <end position="144"/>
    </location>
</feature>
<dbReference type="PROSITE" id="PS51831">
    <property type="entry name" value="HD"/>
    <property type="match status" value="1"/>
</dbReference>
<accession>A0ABZ2G4D5</accession>
<dbReference type="InterPro" id="IPR006674">
    <property type="entry name" value="HD_domain"/>
</dbReference>
<reference evidence="2 3" key="1">
    <citation type="submission" date="2024-02" db="EMBL/GenBank/DDBJ databases">
        <title>Full genome sequence of Sphingomonas kaistensis.</title>
        <authorList>
            <person name="Poletto B.L."/>
            <person name="Silva G."/>
            <person name="Galante D."/>
            <person name="Campos K.R."/>
            <person name="Santos M.B.N."/>
            <person name="Sacchi C.T."/>
        </authorList>
    </citation>
    <scope>NUCLEOTIDE SEQUENCE [LARGE SCALE GENOMIC DNA]</scope>
    <source>
        <strain evidence="2 3">MA4R</strain>
    </source>
</reference>
<name>A0ABZ2G4D5_9SPHN</name>
<dbReference type="EMBL" id="CP145607">
    <property type="protein sequence ID" value="WWM70878.1"/>
    <property type="molecule type" value="Genomic_DNA"/>
</dbReference>
<dbReference type="InterPro" id="IPR052194">
    <property type="entry name" value="MESH1"/>
</dbReference>